<keyword evidence="2" id="KW-0808">Transferase</keyword>
<dbReference type="PANTHER" id="PTHR43397">
    <property type="entry name" value="ERGOTHIONEINE BIOSYNTHESIS PROTEIN 1"/>
    <property type="match status" value="1"/>
</dbReference>
<dbReference type="InterPro" id="IPR035094">
    <property type="entry name" value="EgtD"/>
</dbReference>
<dbReference type="RefSeq" id="WP_141288650.1">
    <property type="nucleotide sequence ID" value="NZ_BAAAEW010000007.1"/>
</dbReference>
<dbReference type="EMBL" id="BAAAEW010000007">
    <property type="protein sequence ID" value="GAA0747575.1"/>
    <property type="molecule type" value="Genomic_DNA"/>
</dbReference>
<dbReference type="InterPro" id="IPR051128">
    <property type="entry name" value="EgtD_Methyltrsf_superfamily"/>
</dbReference>
<dbReference type="InterPro" id="IPR029063">
    <property type="entry name" value="SAM-dependent_MTases_sf"/>
</dbReference>
<dbReference type="SUPFAM" id="SSF53335">
    <property type="entry name" value="S-adenosyl-L-methionine-dependent methyltransferases"/>
    <property type="match status" value="1"/>
</dbReference>
<dbReference type="InterPro" id="IPR019257">
    <property type="entry name" value="MeTrfase_dom"/>
</dbReference>
<proteinExistence type="predicted"/>
<organism evidence="4 5">
    <name type="scientific">Ideonella azotifigens</name>
    <dbReference type="NCBI Taxonomy" id="513160"/>
    <lineage>
        <taxon>Bacteria</taxon>
        <taxon>Pseudomonadati</taxon>
        <taxon>Pseudomonadota</taxon>
        <taxon>Betaproteobacteria</taxon>
        <taxon>Burkholderiales</taxon>
        <taxon>Sphaerotilaceae</taxon>
        <taxon>Ideonella</taxon>
    </lineage>
</organism>
<accession>A0ABN1JVR3</accession>
<evidence type="ECO:0000259" key="3">
    <source>
        <dbReference type="Pfam" id="PF10017"/>
    </source>
</evidence>
<dbReference type="InterPro" id="IPR017804">
    <property type="entry name" value="MeTrfase_EgtD-like"/>
</dbReference>
<protein>
    <submittedName>
        <fullName evidence="4">L-histidine N(Alpha)-methyltransferase</fullName>
    </submittedName>
</protein>
<dbReference type="PANTHER" id="PTHR43397:SF1">
    <property type="entry name" value="ERGOTHIONEINE BIOSYNTHESIS PROTEIN 1"/>
    <property type="match status" value="1"/>
</dbReference>
<dbReference type="Gene3D" id="3.40.50.150">
    <property type="entry name" value="Vaccinia Virus protein VP39"/>
    <property type="match status" value="1"/>
</dbReference>
<dbReference type="NCBIfam" id="TIGR03438">
    <property type="entry name" value="egtD_ergothio"/>
    <property type="match status" value="1"/>
</dbReference>
<reference evidence="4 5" key="1">
    <citation type="journal article" date="2019" name="Int. J. Syst. Evol. Microbiol.">
        <title>The Global Catalogue of Microorganisms (GCM) 10K type strain sequencing project: providing services to taxonomists for standard genome sequencing and annotation.</title>
        <authorList>
            <consortium name="The Broad Institute Genomics Platform"/>
            <consortium name="The Broad Institute Genome Sequencing Center for Infectious Disease"/>
            <person name="Wu L."/>
            <person name="Ma J."/>
        </authorList>
    </citation>
    <scope>NUCLEOTIDE SEQUENCE [LARGE SCALE GENOMIC DNA]</scope>
    <source>
        <strain evidence="4 5">JCM 15503</strain>
    </source>
</reference>
<keyword evidence="1" id="KW-0489">Methyltransferase</keyword>
<evidence type="ECO:0000313" key="5">
    <source>
        <dbReference type="Proteomes" id="UP001500279"/>
    </source>
</evidence>
<feature type="domain" description="Histidine-specific methyltransferase SAM-dependent" evidence="3">
    <location>
        <begin position="36"/>
        <end position="333"/>
    </location>
</feature>
<gene>
    <name evidence="4" type="primary">egtD</name>
    <name evidence="4" type="ORF">GCM10009107_16210</name>
</gene>
<dbReference type="PIRSF" id="PIRSF018005">
    <property type="entry name" value="UCP018005"/>
    <property type="match status" value="1"/>
</dbReference>
<evidence type="ECO:0000313" key="4">
    <source>
        <dbReference type="EMBL" id="GAA0747575.1"/>
    </source>
</evidence>
<evidence type="ECO:0000256" key="1">
    <source>
        <dbReference type="ARBA" id="ARBA00022603"/>
    </source>
</evidence>
<dbReference type="Pfam" id="PF10017">
    <property type="entry name" value="Methyltransf_33"/>
    <property type="match status" value="1"/>
</dbReference>
<comment type="caution">
    <text evidence="4">The sequence shown here is derived from an EMBL/GenBank/DDBJ whole genome shotgun (WGS) entry which is preliminary data.</text>
</comment>
<name>A0ABN1JVR3_9BURK</name>
<sequence length="334" mass="36685">MRAVFDSIPTLRDVVSRTQPRGLTPVDAAPEDPERAAIVAALLKPAASISPKYFYDEQGSALFEAITEVPEYYVTRTERAVMVRHHESIASAVGECSSIIELGAGSCKKAMSLCELLDPDHLVVVDISGDFLATHARVLQAGLPWMQVHQVVADITRPFELPPALPMQRRLVFYPGSSIGNFEPAEACALLARARGLSGDDGALLLGVDLVKDPQILQAAYDDHGGVTAAFNRNVLTHLNTLIGSDFQPAQWRHVALFNAQRSRVEMHLEASRELEVRWAGGGRRFAAGERIHTENSYKYTPDRLQDLLATAGYSRVRCWTDARGWFAVVLAQP</sequence>
<dbReference type="Proteomes" id="UP001500279">
    <property type="component" value="Unassembled WGS sequence"/>
</dbReference>
<evidence type="ECO:0000256" key="2">
    <source>
        <dbReference type="ARBA" id="ARBA00022679"/>
    </source>
</evidence>
<keyword evidence="5" id="KW-1185">Reference proteome</keyword>